<sequence>MSASTSPVLVKAAPKKRRRPAKSCEQCRQRKVKCDLEEPCGPCGKARTSLFCTYSSEFSRKPSEVEAQLDNATASGRSESFAGVARPSHFRTPSTTPKDGKPGVTSSAGRTRATHLESQRPALHKDHARPGVSIGLPWETDGSQGLRGDSSRNVRHDRSSLTIDAPLPCLRVTSDKTRIFNQTHWSQTAAQFKFLGELNHQGAQILTEDETHELRGTIDKLRRMRHTIKHTETVSLQEPVPNLCGTFPSRSVCDELLDGYLRTFQPIYRILHMPTFHNEYEKFWVDSSPHTTAFIMKLAMVLTTGTTFYSTLADQDHMRRLAQIWIHAVQWWLTGPSEKATNNIDGVQVACLLLLARQVTSFGMTNSACNDLALRLAMYVGLHRDPDHFPALTPLQAQMRRQLWYTALELTTQSLFTLSLPVLIREDDYDTKMPANIDDKDIGLDTTRLPDTLPDNQLTDHTLQRALASSLGLRLRLARTMNGLSHQLEYEDILNISKDLQAACRDLSHVVTLSSAQSNGSATRINRFQAQYVDMQLRRYLLMLHRPFVLHARHDPKFYYSRKICLEMAMILATYAKSLNLPTMPSDDLPRYLLNVKGPSNVPLSLDVMTMLGLEILTQLQEEAEIDCTAEVSDATRILAKAARVPIFEVLEHIKTQLHQIIALGSASLKRYGYLSAMLAQLHAMEDGEDVTKAVINSIRESGANKKPLLQATMARSRGKDSVETLTHTVADQAFAAGLDLDLGDIGDMDFGAGLGDIFHFPELTGGGLMEW</sequence>
<dbReference type="Gene3D" id="4.10.240.10">
    <property type="entry name" value="Zn(2)-C6 fungal-type DNA-binding domain"/>
    <property type="match status" value="1"/>
</dbReference>
<evidence type="ECO:0000313" key="10">
    <source>
        <dbReference type="Proteomes" id="UP001274830"/>
    </source>
</evidence>
<evidence type="ECO:0000256" key="1">
    <source>
        <dbReference type="ARBA" id="ARBA00022723"/>
    </source>
</evidence>
<dbReference type="CDD" id="cd12148">
    <property type="entry name" value="fungal_TF_MHR"/>
    <property type="match status" value="1"/>
</dbReference>
<keyword evidence="4" id="KW-0238">DNA-binding</keyword>
<evidence type="ECO:0000256" key="2">
    <source>
        <dbReference type="ARBA" id="ARBA00022833"/>
    </source>
</evidence>
<keyword evidence="3" id="KW-0805">Transcription regulation</keyword>
<feature type="region of interest" description="Disordered" evidence="7">
    <location>
        <begin position="1"/>
        <end position="22"/>
    </location>
</feature>
<dbReference type="InterPro" id="IPR036864">
    <property type="entry name" value="Zn2-C6_fun-type_DNA-bd_sf"/>
</dbReference>
<dbReference type="PROSITE" id="PS50048">
    <property type="entry name" value="ZN2_CY6_FUNGAL_2"/>
    <property type="match status" value="1"/>
</dbReference>
<dbReference type="EMBL" id="JAUTXT010000002">
    <property type="protein sequence ID" value="KAK3679527.1"/>
    <property type="molecule type" value="Genomic_DNA"/>
</dbReference>
<evidence type="ECO:0000256" key="7">
    <source>
        <dbReference type="SAM" id="MobiDB-lite"/>
    </source>
</evidence>
<dbReference type="PANTHER" id="PTHR31944:SF129">
    <property type="entry name" value="ASPYRIDONES CLUSTER REGULATOR APDR-RELATED"/>
    <property type="match status" value="1"/>
</dbReference>
<dbReference type="PROSITE" id="PS00463">
    <property type="entry name" value="ZN2_CY6_FUNGAL_1"/>
    <property type="match status" value="1"/>
</dbReference>
<gene>
    <name evidence="9" type="ORF">LTR78_001088</name>
</gene>
<keyword evidence="5" id="KW-0804">Transcription</keyword>
<dbReference type="SMART" id="SM00066">
    <property type="entry name" value="GAL4"/>
    <property type="match status" value="1"/>
</dbReference>
<protein>
    <recommendedName>
        <fullName evidence="8">Zn(2)-C6 fungal-type domain-containing protein</fullName>
    </recommendedName>
</protein>
<evidence type="ECO:0000256" key="5">
    <source>
        <dbReference type="ARBA" id="ARBA00023163"/>
    </source>
</evidence>
<dbReference type="InterPro" id="IPR051430">
    <property type="entry name" value="Fungal_TF_Env_Response"/>
</dbReference>
<dbReference type="GO" id="GO:0001228">
    <property type="term" value="F:DNA-binding transcription activator activity, RNA polymerase II-specific"/>
    <property type="evidence" value="ECO:0007669"/>
    <property type="project" value="TreeGrafter"/>
</dbReference>
<organism evidence="9 10">
    <name type="scientific">Recurvomyces mirabilis</name>
    <dbReference type="NCBI Taxonomy" id="574656"/>
    <lineage>
        <taxon>Eukaryota</taxon>
        <taxon>Fungi</taxon>
        <taxon>Dikarya</taxon>
        <taxon>Ascomycota</taxon>
        <taxon>Pezizomycotina</taxon>
        <taxon>Dothideomycetes</taxon>
        <taxon>Dothideomycetidae</taxon>
        <taxon>Mycosphaerellales</taxon>
        <taxon>Teratosphaeriaceae</taxon>
        <taxon>Recurvomyces</taxon>
    </lineage>
</organism>
<dbReference type="GO" id="GO:0006351">
    <property type="term" value="P:DNA-templated transcription"/>
    <property type="evidence" value="ECO:0007669"/>
    <property type="project" value="InterPro"/>
</dbReference>
<dbReference type="GO" id="GO:0008270">
    <property type="term" value="F:zinc ion binding"/>
    <property type="evidence" value="ECO:0007669"/>
    <property type="project" value="InterPro"/>
</dbReference>
<evidence type="ECO:0000313" key="9">
    <source>
        <dbReference type="EMBL" id="KAK3679527.1"/>
    </source>
</evidence>
<keyword evidence="10" id="KW-1185">Reference proteome</keyword>
<feature type="region of interest" description="Disordered" evidence="7">
    <location>
        <begin position="58"/>
        <end position="154"/>
    </location>
</feature>
<keyword evidence="1" id="KW-0479">Metal-binding</keyword>
<reference evidence="9" key="1">
    <citation type="submission" date="2023-07" db="EMBL/GenBank/DDBJ databases">
        <title>Black Yeasts Isolated from many extreme environments.</title>
        <authorList>
            <person name="Coleine C."/>
            <person name="Stajich J.E."/>
            <person name="Selbmann L."/>
        </authorList>
    </citation>
    <scope>NUCLEOTIDE SEQUENCE</scope>
    <source>
        <strain evidence="9">CCFEE 5485</strain>
    </source>
</reference>
<dbReference type="AlphaFoldDB" id="A0AAE0WWV8"/>
<dbReference type="InterPro" id="IPR001138">
    <property type="entry name" value="Zn2Cys6_DnaBD"/>
</dbReference>
<evidence type="ECO:0000256" key="3">
    <source>
        <dbReference type="ARBA" id="ARBA00023015"/>
    </source>
</evidence>
<keyword evidence="6" id="KW-0539">Nucleus</keyword>
<dbReference type="GO" id="GO:0005634">
    <property type="term" value="C:nucleus"/>
    <property type="evidence" value="ECO:0007669"/>
    <property type="project" value="TreeGrafter"/>
</dbReference>
<feature type="domain" description="Zn(2)-C6 fungal-type" evidence="8">
    <location>
        <begin position="23"/>
        <end position="54"/>
    </location>
</feature>
<feature type="compositionally biased region" description="Basic and acidic residues" evidence="7">
    <location>
        <begin position="114"/>
        <end position="129"/>
    </location>
</feature>
<name>A0AAE0WWV8_9PEZI</name>
<proteinExistence type="predicted"/>
<dbReference type="PANTHER" id="PTHR31944">
    <property type="entry name" value="HEME-RESPONSIVE ZINC FINGER TRANSCRIPTION FACTOR HAP1"/>
    <property type="match status" value="1"/>
</dbReference>
<dbReference type="Pfam" id="PF04082">
    <property type="entry name" value="Fungal_trans"/>
    <property type="match status" value="1"/>
</dbReference>
<keyword evidence="2" id="KW-0862">Zinc</keyword>
<dbReference type="SUPFAM" id="SSF57701">
    <property type="entry name" value="Zn2/Cys6 DNA-binding domain"/>
    <property type="match status" value="1"/>
</dbReference>
<dbReference type="Pfam" id="PF00172">
    <property type="entry name" value="Zn_clus"/>
    <property type="match status" value="1"/>
</dbReference>
<dbReference type="GO" id="GO:0000978">
    <property type="term" value="F:RNA polymerase II cis-regulatory region sequence-specific DNA binding"/>
    <property type="evidence" value="ECO:0007669"/>
    <property type="project" value="TreeGrafter"/>
</dbReference>
<evidence type="ECO:0000256" key="4">
    <source>
        <dbReference type="ARBA" id="ARBA00023125"/>
    </source>
</evidence>
<accession>A0AAE0WWV8</accession>
<dbReference type="CDD" id="cd00067">
    <property type="entry name" value="GAL4"/>
    <property type="match status" value="1"/>
</dbReference>
<dbReference type="Proteomes" id="UP001274830">
    <property type="component" value="Unassembled WGS sequence"/>
</dbReference>
<comment type="caution">
    <text evidence="9">The sequence shown here is derived from an EMBL/GenBank/DDBJ whole genome shotgun (WGS) entry which is preliminary data.</text>
</comment>
<evidence type="ECO:0000259" key="8">
    <source>
        <dbReference type="PROSITE" id="PS50048"/>
    </source>
</evidence>
<dbReference type="InterPro" id="IPR007219">
    <property type="entry name" value="XnlR_reg_dom"/>
</dbReference>
<evidence type="ECO:0000256" key="6">
    <source>
        <dbReference type="ARBA" id="ARBA00023242"/>
    </source>
</evidence>